<evidence type="ECO:0000256" key="8">
    <source>
        <dbReference type="ARBA" id="ARBA00023180"/>
    </source>
</evidence>
<organism evidence="12 13">
    <name type="scientific">Exaiptasia diaphana</name>
    <name type="common">Tropical sea anemone</name>
    <name type="synonym">Aiptasia pulchella</name>
    <dbReference type="NCBI Taxonomy" id="2652724"/>
    <lineage>
        <taxon>Eukaryota</taxon>
        <taxon>Metazoa</taxon>
        <taxon>Cnidaria</taxon>
        <taxon>Anthozoa</taxon>
        <taxon>Hexacorallia</taxon>
        <taxon>Actiniaria</taxon>
        <taxon>Aiptasiidae</taxon>
        <taxon>Exaiptasia</taxon>
    </lineage>
</organism>
<sequence length="413" mass="47300">MWWQDMNGSACVLQQDDHDGQQATGILHNFIMKVRRKARKVPFFLLLMVMTSFFHAGHCVWSFNPMPLQVYLLSVKNPKDVICGYQDLSPSQRKICEDHEDQVTSVGEGVKMAIAECQHQFQYRRWNCSVPKHDGRRLLIRITNQDTREAAFTYAITSAAVVWALARACAEGNFSKDECSCSRERRPDSLKEDYMWGGCGDNIIVGTNFSKRFLDEEENDNLQKADRQGNQQVIKDRALMNSHNNEVGRLIVAKLSVIECKCHGVSGSCNLKTCWRQLSEFREIGNKLHDKYDAAVSVYSGREDGLLKLFRKKVTRSYIKRDIMAKPGPDEMVYLKPSPNFCYRNDRLGIYGPKGRKCIKGSPGTDGCNILCCDRGYTSKWVTVEKRCKCKFKWCCKVTCKKCLSRVMEHTCN</sequence>
<dbReference type="GO" id="GO:0005109">
    <property type="term" value="F:frizzled binding"/>
    <property type="evidence" value="ECO:0007669"/>
    <property type="project" value="TreeGrafter"/>
</dbReference>
<evidence type="ECO:0000313" key="12">
    <source>
        <dbReference type="EnsemblMetazoa" id="XP_020904200.1"/>
    </source>
</evidence>
<dbReference type="PANTHER" id="PTHR12027:SF77">
    <property type="entry name" value="PROTEIN WNT-5"/>
    <property type="match status" value="1"/>
</dbReference>
<keyword evidence="8" id="KW-0325">Glycoprotein</keyword>
<name>A0A913XGV7_EXADI</name>
<evidence type="ECO:0000256" key="4">
    <source>
        <dbReference type="ARBA" id="ARBA00022525"/>
    </source>
</evidence>
<keyword evidence="6 10" id="KW-0879">Wnt signaling pathway</keyword>
<evidence type="ECO:0000256" key="9">
    <source>
        <dbReference type="ARBA" id="ARBA00023288"/>
    </source>
</evidence>
<proteinExistence type="inferred from homology"/>
<keyword evidence="5" id="KW-0272">Extracellular matrix</keyword>
<evidence type="ECO:0000256" key="6">
    <source>
        <dbReference type="ARBA" id="ARBA00022687"/>
    </source>
</evidence>
<comment type="function">
    <text evidence="10">Ligand for members of the frizzled family of seven transmembrane receptors.</text>
</comment>
<dbReference type="EnsemblMetazoa" id="XM_021048541.2">
    <property type="protein sequence ID" value="XP_020904200.1"/>
    <property type="gene ID" value="LOC110242534"/>
</dbReference>
<dbReference type="PROSITE" id="PS00246">
    <property type="entry name" value="WNT1"/>
    <property type="match status" value="1"/>
</dbReference>
<dbReference type="GO" id="GO:0030182">
    <property type="term" value="P:neuron differentiation"/>
    <property type="evidence" value="ECO:0007669"/>
    <property type="project" value="TreeGrafter"/>
</dbReference>
<dbReference type="SMART" id="SM00097">
    <property type="entry name" value="WNT1"/>
    <property type="match status" value="1"/>
</dbReference>
<dbReference type="PANTHER" id="PTHR12027">
    <property type="entry name" value="WNT RELATED"/>
    <property type="match status" value="1"/>
</dbReference>
<keyword evidence="9" id="KW-0449">Lipoprotein</keyword>
<dbReference type="AlphaFoldDB" id="A0A913XGV7"/>
<feature type="transmembrane region" description="Helical" evidence="11">
    <location>
        <begin position="41"/>
        <end position="63"/>
    </location>
</feature>
<evidence type="ECO:0000256" key="2">
    <source>
        <dbReference type="ARBA" id="ARBA00005683"/>
    </source>
</evidence>
<dbReference type="OrthoDB" id="5945655at2759"/>
<dbReference type="GO" id="GO:0005125">
    <property type="term" value="F:cytokine activity"/>
    <property type="evidence" value="ECO:0007669"/>
    <property type="project" value="TreeGrafter"/>
</dbReference>
<dbReference type="InterPro" id="IPR018161">
    <property type="entry name" value="Wnt_CS"/>
</dbReference>
<dbReference type="GeneID" id="110242534"/>
<dbReference type="CDD" id="cd19337">
    <property type="entry name" value="Wnt_Wnt5"/>
    <property type="match status" value="1"/>
</dbReference>
<comment type="subcellular location">
    <subcellularLocation>
        <location evidence="1 10">Secreted</location>
        <location evidence="1 10">Extracellular space</location>
        <location evidence="1 10">Extracellular matrix</location>
    </subcellularLocation>
</comment>
<evidence type="ECO:0000313" key="13">
    <source>
        <dbReference type="Proteomes" id="UP000887567"/>
    </source>
</evidence>
<keyword evidence="11" id="KW-1133">Transmembrane helix</keyword>
<dbReference type="GO" id="GO:0060070">
    <property type="term" value="P:canonical Wnt signaling pathway"/>
    <property type="evidence" value="ECO:0007669"/>
    <property type="project" value="TreeGrafter"/>
</dbReference>
<accession>A0A913XGV7</accession>
<dbReference type="GO" id="GO:0045165">
    <property type="term" value="P:cell fate commitment"/>
    <property type="evidence" value="ECO:0007669"/>
    <property type="project" value="TreeGrafter"/>
</dbReference>
<reference evidence="12" key="1">
    <citation type="submission" date="2022-11" db="UniProtKB">
        <authorList>
            <consortium name="EnsemblMetazoa"/>
        </authorList>
    </citation>
    <scope>IDENTIFICATION</scope>
</reference>
<dbReference type="PRINTS" id="PR01349">
    <property type="entry name" value="WNTPROTEIN"/>
</dbReference>
<dbReference type="FunFam" id="3.30.2460.20:FF:000001">
    <property type="entry name" value="Wnt homolog"/>
    <property type="match status" value="1"/>
</dbReference>
<dbReference type="Gene3D" id="3.30.2460.20">
    <property type="match status" value="1"/>
</dbReference>
<evidence type="ECO:0000256" key="7">
    <source>
        <dbReference type="ARBA" id="ARBA00023157"/>
    </source>
</evidence>
<keyword evidence="3 10" id="KW-0217">Developmental protein</keyword>
<dbReference type="GO" id="GO:0005615">
    <property type="term" value="C:extracellular space"/>
    <property type="evidence" value="ECO:0007669"/>
    <property type="project" value="TreeGrafter"/>
</dbReference>
<evidence type="ECO:0000256" key="1">
    <source>
        <dbReference type="ARBA" id="ARBA00004498"/>
    </source>
</evidence>
<dbReference type="RefSeq" id="XP_020904200.1">
    <property type="nucleotide sequence ID" value="XM_021048541.2"/>
</dbReference>
<protein>
    <recommendedName>
        <fullName evidence="10">Protein Wnt</fullName>
    </recommendedName>
</protein>
<evidence type="ECO:0000256" key="11">
    <source>
        <dbReference type="SAM" id="Phobius"/>
    </source>
</evidence>
<comment type="similarity">
    <text evidence="2 10">Belongs to the Wnt family.</text>
</comment>
<evidence type="ECO:0000256" key="3">
    <source>
        <dbReference type="ARBA" id="ARBA00022473"/>
    </source>
</evidence>
<keyword evidence="4" id="KW-0964">Secreted</keyword>
<dbReference type="InterPro" id="IPR043158">
    <property type="entry name" value="Wnt_C"/>
</dbReference>
<evidence type="ECO:0000256" key="5">
    <source>
        <dbReference type="ARBA" id="ARBA00022530"/>
    </source>
</evidence>
<dbReference type="InterPro" id="IPR005817">
    <property type="entry name" value="Wnt"/>
</dbReference>
<keyword evidence="7" id="KW-1015">Disulfide bond</keyword>
<dbReference type="OMA" id="MQRPEMY"/>
<evidence type="ECO:0000256" key="10">
    <source>
        <dbReference type="RuleBase" id="RU003500"/>
    </source>
</evidence>
<dbReference type="KEGG" id="epa:110242534"/>
<dbReference type="Pfam" id="PF00110">
    <property type="entry name" value="wnt"/>
    <property type="match status" value="1"/>
</dbReference>
<keyword evidence="11" id="KW-0472">Membrane</keyword>
<keyword evidence="13" id="KW-1185">Reference proteome</keyword>
<dbReference type="Proteomes" id="UP000887567">
    <property type="component" value="Unplaced"/>
</dbReference>
<keyword evidence="11" id="KW-0812">Transmembrane</keyword>